<dbReference type="EMBL" id="LJNI01000025">
    <property type="protein sequence ID" value="KPJ73855.1"/>
    <property type="molecule type" value="Genomic_DNA"/>
</dbReference>
<dbReference type="Proteomes" id="UP000051012">
    <property type="component" value="Unassembled WGS sequence"/>
</dbReference>
<proteinExistence type="predicted"/>
<name>A0A0S7YH55_UNCT6</name>
<reference evidence="1 2" key="1">
    <citation type="journal article" date="2015" name="Microbiome">
        <title>Genomic resolution of linkages in carbon, nitrogen, and sulfur cycling among widespread estuary sediment bacteria.</title>
        <authorList>
            <person name="Baker B.J."/>
            <person name="Lazar C.S."/>
            <person name="Teske A.P."/>
            <person name="Dick G.J."/>
        </authorList>
    </citation>
    <scope>NUCLEOTIDE SEQUENCE [LARGE SCALE GENOMIC DNA]</scope>
    <source>
        <strain evidence="1">DG_78</strain>
    </source>
</reference>
<accession>A0A0S7YH55</accession>
<sequence>MKKTNVLNLLEELCQKLSITVKYDKFFGHGGYCRLRDKSFFIINERLSSDAKEEIFIDELKFFDLNNISVPDKLRELFNKK</sequence>
<organism evidence="1 2">
    <name type="scientific">candidate division TA06 bacterium DG_78</name>
    <dbReference type="NCBI Taxonomy" id="1703772"/>
    <lineage>
        <taxon>Bacteria</taxon>
        <taxon>Bacteria division TA06</taxon>
    </lineage>
</organism>
<protein>
    <submittedName>
        <fullName evidence="1">Uncharacterized protein</fullName>
    </submittedName>
</protein>
<gene>
    <name evidence="1" type="ORF">AMJ52_02890</name>
</gene>
<dbReference type="AlphaFoldDB" id="A0A0S7YH55"/>
<comment type="caution">
    <text evidence="1">The sequence shown here is derived from an EMBL/GenBank/DDBJ whole genome shotgun (WGS) entry which is preliminary data.</text>
</comment>
<evidence type="ECO:0000313" key="2">
    <source>
        <dbReference type="Proteomes" id="UP000051012"/>
    </source>
</evidence>
<evidence type="ECO:0000313" key="1">
    <source>
        <dbReference type="EMBL" id="KPJ73855.1"/>
    </source>
</evidence>